<dbReference type="AlphaFoldDB" id="A0A1U7WQ91"/>
<dbReference type="eggNOG" id="KOG3429">
    <property type="taxonomic scope" value="Eukaryota"/>
</dbReference>
<dbReference type="STRING" id="4096.A0A1U7WQ91"/>
<feature type="compositionally biased region" description="Low complexity" evidence="1">
    <location>
        <begin position="111"/>
        <end position="123"/>
    </location>
</feature>
<dbReference type="PANTHER" id="PTHR47352:SF2">
    <property type="entry name" value="PROKARYOTIC-TYPE CLASS I PEPTIDE CHAIN RELEASE FACTORS DOMAIN-CONTAINING PROTEIN"/>
    <property type="match status" value="1"/>
</dbReference>
<accession>A0A1U7WQ91</accession>
<dbReference type="Gene3D" id="3.30.160.20">
    <property type="match status" value="1"/>
</dbReference>
<name>A0A1U7WQ91_NICSY</name>
<protein>
    <submittedName>
        <fullName evidence="3">Uncharacterized protein LOC104229749 isoform X1</fullName>
    </submittedName>
</protein>
<evidence type="ECO:0000313" key="2">
    <source>
        <dbReference type="Proteomes" id="UP000189701"/>
    </source>
</evidence>
<dbReference type="PANTHER" id="PTHR47352">
    <property type="entry name" value="CLASS I PEPTIDE CHAIN RELEASE FACTOR"/>
    <property type="match status" value="1"/>
</dbReference>
<dbReference type="Proteomes" id="UP000189701">
    <property type="component" value="Unplaced"/>
</dbReference>
<dbReference type="OrthoDB" id="270639at2759"/>
<feature type="region of interest" description="Disordered" evidence="1">
    <location>
        <begin position="105"/>
        <end position="146"/>
    </location>
</feature>
<reference evidence="3" key="2">
    <citation type="submission" date="2025-08" db="UniProtKB">
        <authorList>
            <consortium name="RefSeq"/>
        </authorList>
    </citation>
    <scope>IDENTIFICATION</scope>
    <source>
        <tissue evidence="3">Leaf</tissue>
    </source>
</reference>
<organism evidence="2 3">
    <name type="scientific">Nicotiana sylvestris</name>
    <name type="common">Wood tobacco</name>
    <name type="synonym">South American tobacco</name>
    <dbReference type="NCBI Taxonomy" id="4096"/>
    <lineage>
        <taxon>Eukaryota</taxon>
        <taxon>Viridiplantae</taxon>
        <taxon>Streptophyta</taxon>
        <taxon>Embryophyta</taxon>
        <taxon>Tracheophyta</taxon>
        <taxon>Spermatophyta</taxon>
        <taxon>Magnoliopsida</taxon>
        <taxon>eudicotyledons</taxon>
        <taxon>Gunneridae</taxon>
        <taxon>Pentapetalae</taxon>
        <taxon>asterids</taxon>
        <taxon>lamiids</taxon>
        <taxon>Solanales</taxon>
        <taxon>Solanaceae</taxon>
        <taxon>Nicotianoideae</taxon>
        <taxon>Nicotianeae</taxon>
        <taxon>Nicotiana</taxon>
    </lineage>
</organism>
<gene>
    <name evidence="3" type="primary">LOC104229749</name>
</gene>
<reference evidence="2" key="1">
    <citation type="journal article" date="2013" name="Genome Biol.">
        <title>Reference genomes and transcriptomes of Nicotiana sylvestris and Nicotiana tomentosiformis.</title>
        <authorList>
            <person name="Sierro N."/>
            <person name="Battey J.N."/>
            <person name="Ouadi S."/>
            <person name="Bovet L."/>
            <person name="Goepfert S."/>
            <person name="Bakaher N."/>
            <person name="Peitsch M.C."/>
            <person name="Ivanov N.V."/>
        </authorList>
    </citation>
    <scope>NUCLEOTIDE SEQUENCE [LARGE SCALE GENOMIC DNA]</scope>
</reference>
<evidence type="ECO:0000313" key="3">
    <source>
        <dbReference type="RefSeq" id="XP_009780748.1"/>
    </source>
</evidence>
<dbReference type="SUPFAM" id="SSF110916">
    <property type="entry name" value="Peptidyl-tRNA hydrolase domain-like"/>
    <property type="match status" value="1"/>
</dbReference>
<dbReference type="RefSeq" id="XP_009780748.1">
    <property type="nucleotide sequence ID" value="XM_009782446.1"/>
</dbReference>
<proteinExistence type="predicted"/>
<evidence type="ECO:0000256" key="1">
    <source>
        <dbReference type="SAM" id="MobiDB-lite"/>
    </source>
</evidence>
<keyword evidence="2" id="KW-1185">Reference proteome</keyword>
<sequence length="255" mass="28409">MAAILKQATKIARQLSNQKLLTAASFNGTRSPLPRAVVSGGPVRFASSTSSFSYLEKKTAPRRLPAVYKFLLQADERTHSTGNEPIPKITLSHVSVSFAGYVDSRSHTEDTNTASTKTKTNKPNTKKGKKGNQKPNTSTASKARVRSINTAGTKIIMKLDVKNAHWLSERVRERIMLMEKSRIKDGELVLTSTKTRKQENNFEDVVAKKQKLLGKFQEIINAASYAPLPPSDGLAKKLWLSWGRKRMLHEKQVHI</sequence>